<dbReference type="STRING" id="1058.SAMN05421783_11382"/>
<gene>
    <name evidence="2" type="ORF">SAMN05421783_11382</name>
</gene>
<dbReference type="Pfam" id="PF00550">
    <property type="entry name" value="PP-binding"/>
    <property type="match status" value="1"/>
</dbReference>
<dbReference type="RefSeq" id="WP_093033375.1">
    <property type="nucleotide sequence ID" value="NZ_FNNZ01000013.1"/>
</dbReference>
<dbReference type="Proteomes" id="UP000198816">
    <property type="component" value="Unassembled WGS sequence"/>
</dbReference>
<dbReference type="Gene3D" id="1.10.1200.10">
    <property type="entry name" value="ACP-like"/>
    <property type="match status" value="1"/>
</dbReference>
<evidence type="ECO:0000259" key="1">
    <source>
        <dbReference type="PROSITE" id="PS50075"/>
    </source>
</evidence>
<protein>
    <submittedName>
        <fullName evidence="2">Acyl carrier protein</fullName>
    </submittedName>
</protein>
<sequence>MTEETATASQPSIEQVEEMVIRALRLEEVGITRIDPNDTLFGSGLGLDSIDALELALAVSKEYGVTISSDDPNVQQIFASLANLATYIQTRRREA</sequence>
<name>A0A1H2YLW5_THIRO</name>
<evidence type="ECO:0000313" key="3">
    <source>
        <dbReference type="Proteomes" id="UP000198816"/>
    </source>
</evidence>
<evidence type="ECO:0000313" key="2">
    <source>
        <dbReference type="EMBL" id="SDX06212.1"/>
    </source>
</evidence>
<dbReference type="NCBIfam" id="NF006617">
    <property type="entry name" value="PRK09184.1"/>
    <property type="match status" value="1"/>
</dbReference>
<organism evidence="2 3">
    <name type="scientific">Thiocapsa roseopersicina</name>
    <dbReference type="NCBI Taxonomy" id="1058"/>
    <lineage>
        <taxon>Bacteria</taxon>
        <taxon>Pseudomonadati</taxon>
        <taxon>Pseudomonadota</taxon>
        <taxon>Gammaproteobacteria</taxon>
        <taxon>Chromatiales</taxon>
        <taxon>Chromatiaceae</taxon>
        <taxon>Thiocapsa</taxon>
    </lineage>
</organism>
<keyword evidence="3" id="KW-1185">Reference proteome</keyword>
<accession>A0A1H2YLW5</accession>
<reference evidence="3" key="1">
    <citation type="submission" date="2016-10" db="EMBL/GenBank/DDBJ databases">
        <authorList>
            <person name="Varghese N."/>
            <person name="Submissions S."/>
        </authorList>
    </citation>
    <scope>NUCLEOTIDE SEQUENCE [LARGE SCALE GENOMIC DNA]</scope>
    <source>
        <strain evidence="3">DSM 217</strain>
    </source>
</reference>
<dbReference type="AlphaFoldDB" id="A0A1H2YLW5"/>
<dbReference type="OrthoDB" id="9803943at2"/>
<proteinExistence type="predicted"/>
<dbReference type="InterPro" id="IPR009081">
    <property type="entry name" value="PP-bd_ACP"/>
</dbReference>
<dbReference type="PROSITE" id="PS50075">
    <property type="entry name" value="CARRIER"/>
    <property type="match status" value="1"/>
</dbReference>
<dbReference type="SUPFAM" id="SSF47336">
    <property type="entry name" value="ACP-like"/>
    <property type="match status" value="1"/>
</dbReference>
<dbReference type="EMBL" id="FNNZ01000013">
    <property type="protein sequence ID" value="SDX06212.1"/>
    <property type="molecule type" value="Genomic_DNA"/>
</dbReference>
<dbReference type="InterPro" id="IPR036736">
    <property type="entry name" value="ACP-like_sf"/>
</dbReference>
<feature type="domain" description="Carrier" evidence="1">
    <location>
        <begin position="10"/>
        <end position="92"/>
    </location>
</feature>